<dbReference type="AlphaFoldDB" id="A0A6J8D148"/>
<reference evidence="1 2" key="1">
    <citation type="submission" date="2020-06" db="EMBL/GenBank/DDBJ databases">
        <authorList>
            <person name="Li R."/>
            <person name="Bekaert M."/>
        </authorList>
    </citation>
    <scope>NUCLEOTIDE SEQUENCE [LARGE SCALE GENOMIC DNA]</scope>
    <source>
        <strain evidence="2">wild</strain>
    </source>
</reference>
<name>A0A6J8D148_MYTCO</name>
<protein>
    <submittedName>
        <fullName evidence="1">Uncharacterized protein</fullName>
    </submittedName>
</protein>
<keyword evidence="2" id="KW-1185">Reference proteome</keyword>
<gene>
    <name evidence="1" type="ORF">MCOR_35650</name>
</gene>
<organism evidence="1 2">
    <name type="scientific">Mytilus coruscus</name>
    <name type="common">Sea mussel</name>
    <dbReference type="NCBI Taxonomy" id="42192"/>
    <lineage>
        <taxon>Eukaryota</taxon>
        <taxon>Metazoa</taxon>
        <taxon>Spiralia</taxon>
        <taxon>Lophotrochozoa</taxon>
        <taxon>Mollusca</taxon>
        <taxon>Bivalvia</taxon>
        <taxon>Autobranchia</taxon>
        <taxon>Pteriomorphia</taxon>
        <taxon>Mytilida</taxon>
        <taxon>Mytiloidea</taxon>
        <taxon>Mytilidae</taxon>
        <taxon>Mytilinae</taxon>
        <taxon>Mytilus</taxon>
    </lineage>
</organism>
<dbReference type="EMBL" id="CACVKT020006444">
    <property type="protein sequence ID" value="CAC5401579.1"/>
    <property type="molecule type" value="Genomic_DNA"/>
</dbReference>
<proteinExistence type="predicted"/>
<dbReference type="OrthoDB" id="6117194at2759"/>
<dbReference type="Proteomes" id="UP000507470">
    <property type="component" value="Unassembled WGS sequence"/>
</dbReference>
<sequence>MEFYIPRSTSPGILYPVLNMLRNQQNDELMLCADEKKKVTAGVDGKGGDVDMIGFEDGITFQERKTQLEEQINILNEITNFLLSKTASDIIGTQSHYVTESTVDISYQENHVSLMENDESVSTLEPRYLKQRSDVWHILRKSTRVTGSTLHSALGLRGLKE</sequence>
<accession>A0A6J8D148</accession>
<evidence type="ECO:0000313" key="1">
    <source>
        <dbReference type="EMBL" id="CAC5401579.1"/>
    </source>
</evidence>
<evidence type="ECO:0000313" key="2">
    <source>
        <dbReference type="Proteomes" id="UP000507470"/>
    </source>
</evidence>